<dbReference type="Gene3D" id="1.25.40.10">
    <property type="entry name" value="Tetratricopeptide repeat domain"/>
    <property type="match status" value="1"/>
</dbReference>
<gene>
    <name evidence="1" type="ORF">AKJ38_01225</name>
</gene>
<sequence length="587" mass="68139">MSGVGTVSLDESCRLNRHWPGPRPRRAGKRIKWMKQKIILVRAPLLIWGNAMERGEITEELAAEVKRYRENEGLDVRSISEIMEISMQDVTKIINSDVYKGAEVEPADQPKVTVEKGPPGSGFSEERLEEILDQVYEWGVEFSETEYFEKLTDEQKRHSEFIIQSFAQFMYSYYGLEPTEWHRKGPEGGLEECCTWVFPKKITAGESCFESIAPVLEAFFSFAGDRGLVKNPQSLVRRIRDIDEEIAEKASDPRNWGLAKSMMMAARDAGVDLEDEQELNDFLKSRGARPLERPEGRDERWSEEEVRDLSTEQIVQKLQDFGVDFGEEQFLEDVHDFHSASELADHWREVYPVTATGFDEDFIWLAATVLWERLAPDVVSSEQLDDMMQKGYDLLYGPFMERKRAGLRDRKQIEACNLWLEVWEHLKERFTPNMESIRDAEQVFSGTQSLQSWCQDMEMELGNAGLEDPSFYEDRVSYCREFCNLFPESEDQILLNMKIAEAESLFALGELEQGEDAFKNIIEEYPEDPWGYVRWGDMYCITRPNGEIPLDYEKAEEIYRMAMTRNVEDDDVVLERLKKLEGEKGER</sequence>
<dbReference type="SUPFAM" id="SSF48452">
    <property type="entry name" value="TPR-like"/>
    <property type="match status" value="1"/>
</dbReference>
<reference evidence="1 2" key="1">
    <citation type="journal article" date="2016" name="Sci. Rep.">
        <title>Metabolic traits of an uncultured archaeal lineage -MSBL1- from brine pools of the Red Sea.</title>
        <authorList>
            <person name="Mwirichia R."/>
            <person name="Alam I."/>
            <person name="Rashid M."/>
            <person name="Vinu M."/>
            <person name="Ba-Alawi W."/>
            <person name="Anthony Kamau A."/>
            <person name="Kamanda Ngugi D."/>
            <person name="Goker M."/>
            <person name="Klenk H.P."/>
            <person name="Bajic V."/>
            <person name="Stingl U."/>
        </authorList>
    </citation>
    <scope>NUCLEOTIDE SEQUENCE [LARGE SCALE GENOMIC DNA]</scope>
    <source>
        <strain evidence="1">SCGC-AAA259I14</strain>
    </source>
</reference>
<evidence type="ECO:0000313" key="2">
    <source>
        <dbReference type="Proteomes" id="UP000070414"/>
    </source>
</evidence>
<dbReference type="InterPro" id="IPR011990">
    <property type="entry name" value="TPR-like_helical_dom_sf"/>
</dbReference>
<protein>
    <submittedName>
        <fullName evidence="1">Uncharacterized protein</fullName>
    </submittedName>
</protein>
<comment type="caution">
    <text evidence="1">The sequence shown here is derived from an EMBL/GenBank/DDBJ whole genome shotgun (WGS) entry which is preliminary data.</text>
</comment>
<name>A0A133UTF7_9EURY</name>
<accession>A0A133UTF7</accession>
<evidence type="ECO:0000313" key="1">
    <source>
        <dbReference type="EMBL" id="KXA97429.1"/>
    </source>
</evidence>
<keyword evidence="2" id="KW-1185">Reference proteome</keyword>
<proteinExistence type="predicted"/>
<dbReference type="Proteomes" id="UP000070414">
    <property type="component" value="Unassembled WGS sequence"/>
</dbReference>
<dbReference type="AlphaFoldDB" id="A0A133UTF7"/>
<dbReference type="EMBL" id="LHXS01000013">
    <property type="protein sequence ID" value="KXA97429.1"/>
    <property type="molecule type" value="Genomic_DNA"/>
</dbReference>
<organism evidence="1 2">
    <name type="scientific">candidate division MSBL1 archaeon SCGC-AAA259I14</name>
    <dbReference type="NCBI Taxonomy" id="1698268"/>
    <lineage>
        <taxon>Archaea</taxon>
        <taxon>Methanobacteriati</taxon>
        <taxon>Methanobacteriota</taxon>
        <taxon>candidate division MSBL1</taxon>
    </lineage>
</organism>